<evidence type="ECO:0000313" key="1">
    <source>
        <dbReference type="EMBL" id="QYO75699.1"/>
    </source>
</evidence>
<name>A0ABX8WDL8_9HYPH</name>
<sequence>MPKTKMPVPILLALTVGPALMIGSTLWVVNDLVPACTITEAQRLTSPDDQFDLVTFSRSCGDTPANVQAALVPPGEAVPFDAASFVSVAAAADLAPAWNADGSIGITLPKDAEILRQDPNVAGIAVSYR</sequence>
<dbReference type="RefSeq" id="WP_220304194.1">
    <property type="nucleotide sequence ID" value="NZ_CP080590.1"/>
</dbReference>
<evidence type="ECO:0000313" key="2">
    <source>
        <dbReference type="Proteomes" id="UP000825799"/>
    </source>
</evidence>
<gene>
    <name evidence="1" type="ORF">K1X15_13800</name>
</gene>
<organism evidence="1 2">
    <name type="scientific">Devosia salina</name>
    <dbReference type="NCBI Taxonomy" id="2860336"/>
    <lineage>
        <taxon>Bacteria</taxon>
        <taxon>Pseudomonadati</taxon>
        <taxon>Pseudomonadota</taxon>
        <taxon>Alphaproteobacteria</taxon>
        <taxon>Hyphomicrobiales</taxon>
        <taxon>Devosiaceae</taxon>
        <taxon>Devosia</taxon>
    </lineage>
</organism>
<protein>
    <submittedName>
        <fullName evidence="1">Uncharacterized protein</fullName>
    </submittedName>
</protein>
<reference evidence="1 2" key="1">
    <citation type="submission" date="2021-08" db="EMBL/GenBank/DDBJ databases">
        <title>Devosia salina sp. nov., isolated from the South China Sea sediment.</title>
        <authorList>
            <person name="Zhou Z."/>
        </authorList>
    </citation>
    <scope>NUCLEOTIDE SEQUENCE [LARGE SCALE GENOMIC DNA]</scope>
    <source>
        <strain evidence="1 2">SCS-3</strain>
    </source>
</reference>
<proteinExistence type="predicted"/>
<keyword evidence="2" id="KW-1185">Reference proteome</keyword>
<accession>A0ABX8WDL8</accession>
<dbReference type="Proteomes" id="UP000825799">
    <property type="component" value="Chromosome"/>
</dbReference>
<dbReference type="EMBL" id="CP080590">
    <property type="protein sequence ID" value="QYO75699.1"/>
    <property type="molecule type" value="Genomic_DNA"/>
</dbReference>